<dbReference type="PANTHER" id="PTHR43329">
    <property type="entry name" value="EPOXIDE HYDROLASE"/>
    <property type="match status" value="1"/>
</dbReference>
<dbReference type="EMBL" id="CP021425">
    <property type="protein sequence ID" value="ARU55525.1"/>
    <property type="molecule type" value="Genomic_DNA"/>
</dbReference>
<sequence length="303" mass="34555">MKELLVKSYDVELSVQVYGSAKKPTLLFLHGFPDCHKTWDHQVEALQKHYQVVTFDMRGVGGSTWSARRNAYKMNNMLADIEAVINAVVGKDGQVHLIGHDWGSVIGWSFITERYYARRILSYTSMSGPHLGLMLDWVRRSLLSGKPKKVASALKQGIFSWYVYLFNLPVIPEMLFKSLGPVIWKTALTRNGVDPDDAYLQQSSADIKSVFLNPVNLYRQNPLDPPPLPAKGGIQMPVQLLIPTGDSFISDQLFEFYDEYVPQLTRRVIDGKHWAHHSHKDDFNQYVREFVERVQGTQKSRAA</sequence>
<evidence type="ECO:0000256" key="1">
    <source>
        <dbReference type="ARBA" id="ARBA00022801"/>
    </source>
</evidence>
<evidence type="ECO:0000313" key="4">
    <source>
        <dbReference type="Proteomes" id="UP000196027"/>
    </source>
</evidence>
<protein>
    <submittedName>
        <fullName evidence="3">Short chain dehydrogenase</fullName>
    </submittedName>
</protein>
<name>A0A1Y0I7P1_9GAMM</name>
<dbReference type="InterPro" id="IPR000073">
    <property type="entry name" value="AB_hydrolase_1"/>
</dbReference>
<accession>A0A1Y0I7P1</accession>
<proteinExistence type="predicted"/>
<dbReference type="PRINTS" id="PR00412">
    <property type="entry name" value="EPOXHYDRLASE"/>
</dbReference>
<dbReference type="OrthoDB" id="9780765at2"/>
<dbReference type="KEGG" id="ome:OLMES_1448"/>
<evidence type="ECO:0000313" key="3">
    <source>
        <dbReference type="EMBL" id="ARU55525.1"/>
    </source>
</evidence>
<dbReference type="Pfam" id="PF00561">
    <property type="entry name" value="Abhydrolase_1"/>
    <property type="match status" value="1"/>
</dbReference>
<keyword evidence="1" id="KW-0378">Hydrolase</keyword>
<evidence type="ECO:0000259" key="2">
    <source>
        <dbReference type="Pfam" id="PF00561"/>
    </source>
</evidence>
<organism evidence="3 4">
    <name type="scientific">Oleiphilus messinensis</name>
    <dbReference type="NCBI Taxonomy" id="141451"/>
    <lineage>
        <taxon>Bacteria</taxon>
        <taxon>Pseudomonadati</taxon>
        <taxon>Pseudomonadota</taxon>
        <taxon>Gammaproteobacteria</taxon>
        <taxon>Oceanospirillales</taxon>
        <taxon>Oleiphilaceae</taxon>
        <taxon>Oleiphilus</taxon>
    </lineage>
</organism>
<dbReference type="Proteomes" id="UP000196027">
    <property type="component" value="Chromosome"/>
</dbReference>
<dbReference type="RefSeq" id="WP_087460620.1">
    <property type="nucleotide sequence ID" value="NZ_CP021425.1"/>
</dbReference>
<dbReference type="InterPro" id="IPR000639">
    <property type="entry name" value="Epox_hydrolase-like"/>
</dbReference>
<dbReference type="Gene3D" id="3.40.50.1820">
    <property type="entry name" value="alpha/beta hydrolase"/>
    <property type="match status" value="1"/>
</dbReference>
<dbReference type="SUPFAM" id="SSF53474">
    <property type="entry name" value="alpha/beta-Hydrolases"/>
    <property type="match status" value="1"/>
</dbReference>
<dbReference type="InterPro" id="IPR029058">
    <property type="entry name" value="AB_hydrolase_fold"/>
</dbReference>
<dbReference type="AlphaFoldDB" id="A0A1Y0I7P1"/>
<gene>
    <name evidence="3" type="ORF">OLMES_1448</name>
</gene>
<reference evidence="3 4" key="1">
    <citation type="submission" date="2017-05" db="EMBL/GenBank/DDBJ databases">
        <title>Genomic insights into alkan degradation activity of Oleiphilus messinensis.</title>
        <authorList>
            <person name="Kozyavkin S.A."/>
            <person name="Slesarev A.I."/>
            <person name="Golyshin P.N."/>
            <person name="Korzhenkov A."/>
            <person name="Golyshina O.N."/>
            <person name="Toshchakov S.V."/>
        </authorList>
    </citation>
    <scope>NUCLEOTIDE SEQUENCE [LARGE SCALE GENOMIC DNA]</scope>
    <source>
        <strain evidence="3 4">ME102</strain>
    </source>
</reference>
<keyword evidence="4" id="KW-1185">Reference proteome</keyword>
<feature type="domain" description="AB hydrolase-1" evidence="2">
    <location>
        <begin position="24"/>
        <end position="130"/>
    </location>
</feature>
<dbReference type="GO" id="GO:0016787">
    <property type="term" value="F:hydrolase activity"/>
    <property type="evidence" value="ECO:0007669"/>
    <property type="project" value="UniProtKB-KW"/>
</dbReference>